<dbReference type="EMBL" id="FMXR01000005">
    <property type="protein sequence ID" value="SDB06358.1"/>
    <property type="molecule type" value="Genomic_DNA"/>
</dbReference>
<proteinExistence type="inferred from homology"/>
<evidence type="ECO:0000259" key="10">
    <source>
        <dbReference type="PROSITE" id="PS51012"/>
    </source>
</evidence>
<feature type="transmembrane region" description="Helical" evidence="9">
    <location>
        <begin position="173"/>
        <end position="191"/>
    </location>
</feature>
<evidence type="ECO:0000256" key="6">
    <source>
        <dbReference type="ARBA" id="ARBA00022692"/>
    </source>
</evidence>
<dbReference type="Proteomes" id="UP000199228">
    <property type="component" value="Unassembled WGS sequence"/>
</dbReference>
<feature type="domain" description="ABC transmembrane type-2" evidence="10">
    <location>
        <begin position="32"/>
        <end position="255"/>
    </location>
</feature>
<dbReference type="GO" id="GO:0005886">
    <property type="term" value="C:plasma membrane"/>
    <property type="evidence" value="ECO:0007669"/>
    <property type="project" value="UniProtKB-SubCell"/>
</dbReference>
<evidence type="ECO:0000256" key="7">
    <source>
        <dbReference type="ARBA" id="ARBA00022989"/>
    </source>
</evidence>
<dbReference type="InterPro" id="IPR047817">
    <property type="entry name" value="ABC2_TM_bact-type"/>
</dbReference>
<reference evidence="11 12" key="1">
    <citation type="submission" date="2016-10" db="EMBL/GenBank/DDBJ databases">
        <authorList>
            <person name="de Groot N.N."/>
        </authorList>
    </citation>
    <scope>NUCLEOTIDE SEQUENCE [LARGE SCALE GENOMIC DNA]</scope>
    <source>
        <strain evidence="11 12">DSM 3217</strain>
    </source>
</reference>
<dbReference type="PANTHER" id="PTHR30413:SF8">
    <property type="entry name" value="TRANSPORT PERMEASE PROTEIN"/>
    <property type="match status" value="1"/>
</dbReference>
<dbReference type="OrthoDB" id="9794365at2"/>
<feature type="transmembrane region" description="Helical" evidence="9">
    <location>
        <begin position="62"/>
        <end position="81"/>
    </location>
</feature>
<comment type="similarity">
    <text evidence="2 9">Belongs to the ABC-2 integral membrane protein family.</text>
</comment>
<dbReference type="Pfam" id="PF01061">
    <property type="entry name" value="ABC2_membrane"/>
    <property type="match status" value="1"/>
</dbReference>
<evidence type="ECO:0000313" key="12">
    <source>
        <dbReference type="Proteomes" id="UP000199228"/>
    </source>
</evidence>
<gene>
    <name evidence="11" type="ORF">SAMN02910417_00445</name>
</gene>
<comment type="subcellular location">
    <subcellularLocation>
        <location evidence="1">Cell inner membrane</location>
        <topology evidence="1">Multi-pass membrane protein</topology>
    </subcellularLocation>
    <subcellularLocation>
        <location evidence="9">Cell membrane</location>
        <topology evidence="9">Multi-pass membrane protein</topology>
    </subcellularLocation>
</comment>
<dbReference type="PROSITE" id="PS51012">
    <property type="entry name" value="ABC_TM2"/>
    <property type="match status" value="1"/>
</dbReference>
<organism evidence="11 12">
    <name type="scientific">Eubacterium oxidoreducens</name>
    <dbReference type="NCBI Taxonomy" id="1732"/>
    <lineage>
        <taxon>Bacteria</taxon>
        <taxon>Bacillati</taxon>
        <taxon>Bacillota</taxon>
        <taxon>Clostridia</taxon>
        <taxon>Eubacteriales</taxon>
        <taxon>Eubacteriaceae</taxon>
        <taxon>Eubacterium</taxon>
    </lineage>
</organism>
<keyword evidence="4 9" id="KW-1003">Cell membrane</keyword>
<dbReference type="GO" id="GO:0015920">
    <property type="term" value="P:lipopolysaccharide transport"/>
    <property type="evidence" value="ECO:0007669"/>
    <property type="project" value="TreeGrafter"/>
</dbReference>
<dbReference type="PANTHER" id="PTHR30413">
    <property type="entry name" value="INNER MEMBRANE TRANSPORT PERMEASE"/>
    <property type="match status" value="1"/>
</dbReference>
<feature type="transmembrane region" description="Helical" evidence="9">
    <location>
        <begin position="235"/>
        <end position="253"/>
    </location>
</feature>
<protein>
    <recommendedName>
        <fullName evidence="9">Transport permease protein</fullName>
    </recommendedName>
</protein>
<keyword evidence="12" id="KW-1185">Reference proteome</keyword>
<keyword evidence="6 9" id="KW-0812">Transmembrane</keyword>
<keyword evidence="5" id="KW-0997">Cell inner membrane</keyword>
<dbReference type="GO" id="GO:0140359">
    <property type="term" value="F:ABC-type transporter activity"/>
    <property type="evidence" value="ECO:0007669"/>
    <property type="project" value="InterPro"/>
</dbReference>
<feature type="transmembrane region" description="Helical" evidence="9">
    <location>
        <begin position="34"/>
        <end position="56"/>
    </location>
</feature>
<evidence type="ECO:0000256" key="5">
    <source>
        <dbReference type="ARBA" id="ARBA00022519"/>
    </source>
</evidence>
<name>A0A1G6AD42_EUBOX</name>
<evidence type="ECO:0000256" key="1">
    <source>
        <dbReference type="ARBA" id="ARBA00004429"/>
    </source>
</evidence>
<feature type="transmembrane region" description="Helical" evidence="9">
    <location>
        <begin position="110"/>
        <end position="130"/>
    </location>
</feature>
<evidence type="ECO:0000313" key="11">
    <source>
        <dbReference type="EMBL" id="SDB06358.1"/>
    </source>
</evidence>
<evidence type="ECO:0000256" key="3">
    <source>
        <dbReference type="ARBA" id="ARBA00022448"/>
    </source>
</evidence>
<evidence type="ECO:0000256" key="9">
    <source>
        <dbReference type="RuleBase" id="RU361157"/>
    </source>
</evidence>
<evidence type="ECO:0000256" key="8">
    <source>
        <dbReference type="ARBA" id="ARBA00023136"/>
    </source>
</evidence>
<keyword evidence="7 9" id="KW-1133">Transmembrane helix</keyword>
<evidence type="ECO:0000256" key="4">
    <source>
        <dbReference type="ARBA" id="ARBA00022475"/>
    </source>
</evidence>
<feature type="transmembrane region" description="Helical" evidence="9">
    <location>
        <begin position="142"/>
        <end position="166"/>
    </location>
</feature>
<keyword evidence="8 9" id="KW-0472">Membrane</keyword>
<dbReference type="STRING" id="1732.SAMN02910417_00445"/>
<dbReference type="InterPro" id="IPR013525">
    <property type="entry name" value="ABC2_TM"/>
</dbReference>
<evidence type="ECO:0000256" key="2">
    <source>
        <dbReference type="ARBA" id="ARBA00007783"/>
    </source>
</evidence>
<dbReference type="AlphaFoldDB" id="A0A1G6AD42"/>
<sequence length="263" mass="30657">MKRFIKDNKKFWSYILYAAKANLKKDVADSYLNWVWWVLEPFCFMLIYAFVFGVIFEAREDYFPIFIFVGLTAWNFFNGSVKASVRIVKKHKGTVSKIYLPKFVLNQVEMLVRAFKMLFSIAIIVIMMFVSRLEPSCYLINVIPLMLLLFILTFGVMCICTHIGVFISDLKNVINILLRVVFYMTGIFYSIDNRIGKTHAWLATLLGKWNPLAYIVQGLRSSIIYKEPISYTYLLIWYAISIGLSIVGVVLIYRNENTYVKVI</sequence>
<keyword evidence="3 9" id="KW-0813">Transport</keyword>
<accession>A0A1G6AD42</accession>